<organism evidence="13 15">
    <name type="scientific">Bosea thiooxidans</name>
    <dbReference type="NCBI Taxonomy" id="53254"/>
    <lineage>
        <taxon>Bacteria</taxon>
        <taxon>Pseudomonadati</taxon>
        <taxon>Pseudomonadota</taxon>
        <taxon>Alphaproteobacteria</taxon>
        <taxon>Hyphomicrobiales</taxon>
        <taxon>Boseaceae</taxon>
        <taxon>Bosea</taxon>
    </lineage>
</organism>
<keyword evidence="3 12" id="KW-0813">Transport</keyword>
<dbReference type="RefSeq" id="WP_055727059.1">
    <property type="nucleotide sequence ID" value="NZ_FUYX01000004.1"/>
</dbReference>
<reference evidence="13 15" key="1">
    <citation type="submission" date="2015-10" db="EMBL/GenBank/DDBJ databases">
        <title>Draft genome of Bosea thiooxidans.</title>
        <authorList>
            <person name="Wang X."/>
        </authorList>
    </citation>
    <scope>NUCLEOTIDE SEQUENCE [LARGE SCALE GENOMIC DNA]</scope>
    <source>
        <strain evidence="13 15">CGMCC 9174</strain>
    </source>
</reference>
<dbReference type="InterPro" id="IPR002585">
    <property type="entry name" value="Cyt-d_ubiquinol_oxidase_su_1"/>
</dbReference>
<dbReference type="Proteomes" id="UP000190130">
    <property type="component" value="Unassembled WGS sequence"/>
</dbReference>
<keyword evidence="9 12" id="KW-1133">Transmembrane helix</keyword>
<feature type="transmembrane region" description="Helical" evidence="12">
    <location>
        <begin position="20"/>
        <end position="43"/>
    </location>
</feature>
<evidence type="ECO:0000256" key="7">
    <source>
        <dbReference type="ARBA" id="ARBA00022723"/>
    </source>
</evidence>
<dbReference type="GO" id="GO:0005886">
    <property type="term" value="C:plasma membrane"/>
    <property type="evidence" value="ECO:0007669"/>
    <property type="project" value="UniProtKB-SubCell"/>
</dbReference>
<feature type="transmembrane region" description="Helical" evidence="12">
    <location>
        <begin position="404"/>
        <end position="426"/>
    </location>
</feature>
<dbReference type="PANTHER" id="PTHR30365">
    <property type="entry name" value="CYTOCHROME D UBIQUINOL OXIDASE"/>
    <property type="match status" value="1"/>
</dbReference>
<evidence type="ECO:0000256" key="9">
    <source>
        <dbReference type="ARBA" id="ARBA00022989"/>
    </source>
</evidence>
<dbReference type="OrthoDB" id="9807042at2"/>
<dbReference type="EMBL" id="LMAR01000018">
    <property type="protein sequence ID" value="KQK31631.1"/>
    <property type="molecule type" value="Genomic_DNA"/>
</dbReference>
<feature type="transmembrane region" description="Helical" evidence="12">
    <location>
        <begin position="125"/>
        <end position="146"/>
    </location>
</feature>
<dbReference type="GO" id="GO:0070069">
    <property type="term" value="C:cytochrome complex"/>
    <property type="evidence" value="ECO:0007669"/>
    <property type="project" value="UniProtKB-UniRule"/>
</dbReference>
<gene>
    <name evidence="13" type="ORF">ARD30_09145</name>
    <name evidence="14" type="ORF">SAMN05660750_01692</name>
</gene>
<evidence type="ECO:0000313" key="15">
    <source>
        <dbReference type="Proteomes" id="UP000051562"/>
    </source>
</evidence>
<dbReference type="GO" id="GO:0009055">
    <property type="term" value="F:electron transfer activity"/>
    <property type="evidence" value="ECO:0007669"/>
    <property type="project" value="UniProtKB-UniRule"/>
</dbReference>
<evidence type="ECO:0000313" key="13">
    <source>
        <dbReference type="EMBL" id="KQK31631.1"/>
    </source>
</evidence>
<feature type="transmembrane region" description="Helical" evidence="12">
    <location>
        <begin position="183"/>
        <end position="207"/>
    </location>
</feature>
<evidence type="ECO:0000313" key="16">
    <source>
        <dbReference type="Proteomes" id="UP000190130"/>
    </source>
</evidence>
<dbReference type="STRING" id="53254.SAMN05660750_01692"/>
<proteinExistence type="inferred from homology"/>
<evidence type="ECO:0000256" key="1">
    <source>
        <dbReference type="ARBA" id="ARBA00004651"/>
    </source>
</evidence>
<name>A0A0Q3I9F4_9HYPH</name>
<keyword evidence="5 12" id="KW-0349">Heme</keyword>
<keyword evidence="11 12" id="KW-0472">Membrane</keyword>
<dbReference type="GO" id="GO:0046872">
    <property type="term" value="F:metal ion binding"/>
    <property type="evidence" value="ECO:0007669"/>
    <property type="project" value="UniProtKB-UniRule"/>
</dbReference>
<dbReference type="GO" id="GO:0016682">
    <property type="term" value="F:oxidoreductase activity, acting on diphenols and related substances as donors, oxygen as acceptor"/>
    <property type="evidence" value="ECO:0007669"/>
    <property type="project" value="TreeGrafter"/>
</dbReference>
<comment type="subcellular location">
    <subcellularLocation>
        <location evidence="12">Cell inner membrane</location>
    </subcellularLocation>
    <subcellularLocation>
        <location evidence="1">Cell membrane</location>
        <topology evidence="1">Multi-pass membrane protein</topology>
    </subcellularLocation>
</comment>
<dbReference type="GO" id="GO:0019646">
    <property type="term" value="P:aerobic electron transport chain"/>
    <property type="evidence" value="ECO:0007669"/>
    <property type="project" value="InterPro"/>
</dbReference>
<dbReference type="GO" id="GO:0020037">
    <property type="term" value="F:heme binding"/>
    <property type="evidence" value="ECO:0007669"/>
    <property type="project" value="TreeGrafter"/>
</dbReference>
<evidence type="ECO:0000256" key="2">
    <source>
        <dbReference type="ARBA" id="ARBA00009819"/>
    </source>
</evidence>
<protein>
    <submittedName>
        <fullName evidence="13">Cytochrome D ubiquinol oxidase subunit I</fullName>
    </submittedName>
    <submittedName>
        <fullName evidence="14">Cytochrome bd-I ubiquinol oxidase subunit 1 apoprotein</fullName>
    </submittedName>
</protein>
<feature type="transmembrane region" description="Helical" evidence="12">
    <location>
        <begin position="355"/>
        <end position="376"/>
    </location>
</feature>
<keyword evidence="15" id="KW-1185">Reference proteome</keyword>
<dbReference type="Proteomes" id="UP000051562">
    <property type="component" value="Unassembled WGS sequence"/>
</dbReference>
<feature type="transmembrane region" description="Helical" evidence="12">
    <location>
        <begin position="55"/>
        <end position="76"/>
    </location>
</feature>
<comment type="similarity">
    <text evidence="2 12">Belongs to the cytochrome ubiquinol oxidase subunit 1 family.</text>
</comment>
<keyword evidence="7 12" id="KW-0479">Metal-binding</keyword>
<dbReference type="Pfam" id="PF01654">
    <property type="entry name" value="Cyt_bd_oxida_I"/>
    <property type="match status" value="1"/>
</dbReference>
<evidence type="ECO:0000256" key="8">
    <source>
        <dbReference type="ARBA" id="ARBA00022982"/>
    </source>
</evidence>
<reference evidence="14 16" key="2">
    <citation type="submission" date="2017-02" db="EMBL/GenBank/DDBJ databases">
        <authorList>
            <person name="Peterson S.W."/>
        </authorList>
    </citation>
    <scope>NUCLEOTIDE SEQUENCE [LARGE SCALE GENOMIC DNA]</scope>
    <source>
        <strain evidence="14 16">DSM 9653</strain>
    </source>
</reference>
<evidence type="ECO:0000256" key="11">
    <source>
        <dbReference type="ARBA" id="ARBA00023136"/>
    </source>
</evidence>
<feature type="transmembrane region" description="Helical" evidence="12">
    <location>
        <begin position="321"/>
        <end position="343"/>
    </location>
</feature>
<dbReference type="AlphaFoldDB" id="A0A0Q3I9F4"/>
<evidence type="ECO:0000313" key="14">
    <source>
        <dbReference type="EMBL" id="SKB66130.1"/>
    </source>
</evidence>
<keyword evidence="4 12" id="KW-1003">Cell membrane</keyword>
<feature type="transmembrane region" description="Helical" evidence="12">
    <location>
        <begin position="219"/>
        <end position="236"/>
    </location>
</feature>
<evidence type="ECO:0000256" key="6">
    <source>
        <dbReference type="ARBA" id="ARBA00022692"/>
    </source>
</evidence>
<evidence type="ECO:0000256" key="12">
    <source>
        <dbReference type="PIRNR" id="PIRNR006446"/>
    </source>
</evidence>
<evidence type="ECO:0000256" key="4">
    <source>
        <dbReference type="ARBA" id="ARBA00022475"/>
    </source>
</evidence>
<evidence type="ECO:0000256" key="3">
    <source>
        <dbReference type="ARBA" id="ARBA00022448"/>
    </source>
</evidence>
<keyword evidence="6 12" id="KW-0812">Transmembrane</keyword>
<keyword evidence="8 12" id="KW-0249">Electron transport</keyword>
<dbReference type="PANTHER" id="PTHR30365:SF14">
    <property type="entry name" value="CYTOCHROME BD MENAQUINOL OXIDASE SUBUNIT I-RELATED"/>
    <property type="match status" value="1"/>
</dbReference>
<sequence length="476" mass="52194">MVIDAFLLSRLQFAFTVSFHIVFPAFTIGLSAYIATLLGLWLKTGDQKFHLLARFWTKIFAVSFAMGVVSGIVLSYQFGTNWSRFSTAVGNIVGPLIGYEVLSAFFLEASFLGVMLFGWKRVPPWLHFTSAVIVAGGTALSGFWILSANSWMQYPVGHEVRDGVAYPVDWMKIVFSPTFPLRFAHMMTAAYLTTAFVVLATGARHLLAGHRTESAKTMVRMAILMIALTAPLQAVIGDFHGRDTATYQPAKLAAIEAHWDSSKPGALVLFGWPDEKAELNRFEISIPGVASLLTHGSMDALFPSLKDFAPQDRPPVLIPFFAFRAMVGIGVLMILFGWVGAWLWRKGTVFESRRWLWIAQYSWPAGFLAILAGWFVTEVGRQPWLATGIIRSADAVSPVTTTQVAISLALFVCVYSVVFTAGILLINRLIDKGPDEISGEDPPEQPSKRTLKAAQGEAAAIFGDGHPGDDKIQPAI</sequence>
<evidence type="ECO:0000256" key="5">
    <source>
        <dbReference type="ARBA" id="ARBA00022617"/>
    </source>
</evidence>
<evidence type="ECO:0000256" key="10">
    <source>
        <dbReference type="ARBA" id="ARBA00023004"/>
    </source>
</evidence>
<keyword evidence="10 12" id="KW-0408">Iron</keyword>
<accession>A0A0Q3I9F4</accession>
<dbReference type="PIRSF" id="PIRSF006446">
    <property type="entry name" value="Cyt_quinol_oxidase_1"/>
    <property type="match status" value="1"/>
</dbReference>
<feature type="transmembrane region" description="Helical" evidence="12">
    <location>
        <begin position="96"/>
        <end position="118"/>
    </location>
</feature>
<dbReference type="EMBL" id="FUYX01000004">
    <property type="protein sequence ID" value="SKB66130.1"/>
    <property type="molecule type" value="Genomic_DNA"/>
</dbReference>